<evidence type="ECO:0000313" key="2">
    <source>
        <dbReference type="Proteomes" id="UP001652740"/>
    </source>
</evidence>
<dbReference type="PANTHER" id="PTHR11012:SF30">
    <property type="entry name" value="PROTEIN KINASE-LIKE DOMAIN-CONTAINING"/>
    <property type="match status" value="1"/>
</dbReference>
<dbReference type="InParanoid" id="A0A6J1WZX1"/>
<dbReference type="InterPro" id="IPR015897">
    <property type="entry name" value="CHK_kinase-like"/>
</dbReference>
<evidence type="ECO:0000259" key="1">
    <source>
        <dbReference type="SMART" id="SM00587"/>
    </source>
</evidence>
<proteinExistence type="predicted"/>
<dbReference type="SMART" id="SM00587">
    <property type="entry name" value="CHK"/>
    <property type="match status" value="1"/>
</dbReference>
<dbReference type="InterPro" id="IPR004119">
    <property type="entry name" value="EcKL"/>
</dbReference>
<dbReference type="PANTHER" id="PTHR11012">
    <property type="entry name" value="PROTEIN KINASE-LIKE DOMAIN-CONTAINING"/>
    <property type="match status" value="1"/>
</dbReference>
<name>A0A6J1WZX1_GALME</name>
<dbReference type="Proteomes" id="UP001652740">
    <property type="component" value="Unplaced"/>
</dbReference>
<dbReference type="GeneID" id="113520930"/>
<dbReference type="KEGG" id="gmw:113520930"/>
<dbReference type="InterPro" id="IPR011009">
    <property type="entry name" value="Kinase-like_dom_sf"/>
</dbReference>
<accession>A0A6J1WZX1</accession>
<dbReference type="RefSeq" id="XP_026762158.2">
    <property type="nucleotide sequence ID" value="XM_026906357.2"/>
</dbReference>
<dbReference type="AlphaFoldDB" id="A0A6J1WZX1"/>
<reference evidence="3" key="1">
    <citation type="submission" date="2025-08" db="UniProtKB">
        <authorList>
            <consortium name="RefSeq"/>
        </authorList>
    </citation>
    <scope>IDENTIFICATION</scope>
    <source>
        <tissue evidence="3">Whole larvae</tissue>
    </source>
</reference>
<evidence type="ECO:0000313" key="3">
    <source>
        <dbReference type="RefSeq" id="XP_026762158.2"/>
    </source>
</evidence>
<sequence length="361" mass="42464">MTARKSKICITEISKRPVCPKIVRSVRNIIEREGYIDCNAEIREMKPHEGILISLFFEVEISGSTVQGSKKLNIFVKRLLPDQNMSLFDLPEAVRKEAFVYEELFKFLAEAQDKADVPKEDRLITPKVYETDAEYVMIENLTKQGLTTLDRKDVITFEFAKLSIQALARFHAFSFILQERSPDYFKKKIMTLKLPMCIETWIGFARNMYNFAATCLENEVREKVDKYIPTSYEKYARYAEDPNMTRCMVHGDFKLVNIMYKMENNAITDLIPVDFQTIHYGCPIIDFLFFIFTGSDQKFRRNHLETLKDVYHDTMTNYLKYFNIDVNKYLSRADFEKMYREKLDYGLMLTAHLMESGNCRL</sequence>
<dbReference type="SUPFAM" id="SSF56112">
    <property type="entry name" value="Protein kinase-like (PK-like)"/>
    <property type="match status" value="1"/>
</dbReference>
<dbReference type="Gene3D" id="3.90.1200.10">
    <property type="match status" value="1"/>
</dbReference>
<organism evidence="2 3">
    <name type="scientific">Galleria mellonella</name>
    <name type="common">Greater wax moth</name>
    <dbReference type="NCBI Taxonomy" id="7137"/>
    <lineage>
        <taxon>Eukaryota</taxon>
        <taxon>Metazoa</taxon>
        <taxon>Ecdysozoa</taxon>
        <taxon>Arthropoda</taxon>
        <taxon>Hexapoda</taxon>
        <taxon>Insecta</taxon>
        <taxon>Pterygota</taxon>
        <taxon>Neoptera</taxon>
        <taxon>Endopterygota</taxon>
        <taxon>Lepidoptera</taxon>
        <taxon>Glossata</taxon>
        <taxon>Ditrysia</taxon>
        <taxon>Pyraloidea</taxon>
        <taxon>Pyralidae</taxon>
        <taxon>Galleriinae</taxon>
        <taxon>Galleria</taxon>
    </lineage>
</organism>
<protein>
    <submittedName>
        <fullName evidence="3">Uncharacterized protein LOC113520930</fullName>
    </submittedName>
</protein>
<dbReference type="Pfam" id="PF02958">
    <property type="entry name" value="EcKL"/>
    <property type="match status" value="1"/>
</dbReference>
<keyword evidence="2" id="KW-1185">Reference proteome</keyword>
<feature type="domain" description="CHK kinase-like" evidence="1">
    <location>
        <begin position="136"/>
        <end position="321"/>
    </location>
</feature>
<gene>
    <name evidence="3" type="primary">LOC113520930</name>
</gene>